<dbReference type="Gene3D" id="3.40.50.300">
    <property type="entry name" value="P-loop containing nucleotide triphosphate hydrolases"/>
    <property type="match status" value="2"/>
</dbReference>
<dbReference type="PROSITE" id="PS51194">
    <property type="entry name" value="HELICASE_CTER"/>
    <property type="match status" value="1"/>
</dbReference>
<dbReference type="EC" id="5.6.2.4" evidence="10"/>
<dbReference type="InterPro" id="IPR014001">
    <property type="entry name" value="Helicase_ATP-bd"/>
</dbReference>
<dbReference type="PANTHER" id="PTHR13710">
    <property type="entry name" value="DNA HELICASE RECQ FAMILY MEMBER"/>
    <property type="match status" value="1"/>
</dbReference>
<dbReference type="InterPro" id="IPR001650">
    <property type="entry name" value="Helicase_C-like"/>
</dbReference>
<dbReference type="SUPFAM" id="SSF52540">
    <property type="entry name" value="P-loop containing nucleoside triphosphate hydrolases"/>
    <property type="match status" value="1"/>
</dbReference>
<dbReference type="RefSeq" id="WP_251530701.1">
    <property type="nucleotide sequence ID" value="NZ_JBEFCX010000543.1"/>
</dbReference>
<dbReference type="Pfam" id="PF16124">
    <property type="entry name" value="RecQ_Zn_bind"/>
    <property type="match status" value="1"/>
</dbReference>
<dbReference type="NCBIfam" id="TIGR00614">
    <property type="entry name" value="recQ_fam"/>
    <property type="match status" value="1"/>
</dbReference>
<evidence type="ECO:0000259" key="13">
    <source>
        <dbReference type="PROSITE" id="PS51192"/>
    </source>
</evidence>
<evidence type="ECO:0000256" key="3">
    <source>
        <dbReference type="ARBA" id="ARBA00022741"/>
    </source>
</evidence>
<dbReference type="GO" id="GO:0016787">
    <property type="term" value="F:hydrolase activity"/>
    <property type="evidence" value="ECO:0007669"/>
    <property type="project" value="UniProtKB-KW"/>
</dbReference>
<reference evidence="15 16" key="1">
    <citation type="submission" date="2024-02" db="EMBL/GenBank/DDBJ databases">
        <title>Full genome sequence of Nocardioides kribbensis.</title>
        <authorList>
            <person name="Poletto B.L."/>
            <person name="Silva G."/>
            <person name="Galante D."/>
            <person name="Campos K.R."/>
            <person name="Santos M.B.N."/>
            <person name="Sacchi C.T."/>
        </authorList>
    </citation>
    <scope>NUCLEOTIDE SEQUENCE [LARGE SCALE GENOMIC DNA]</scope>
    <source>
        <strain evidence="15 16">O4R</strain>
    </source>
</reference>
<dbReference type="InterPro" id="IPR004589">
    <property type="entry name" value="DNA_helicase_ATP-dep_RecQ"/>
</dbReference>
<evidence type="ECO:0000256" key="9">
    <source>
        <dbReference type="ARBA" id="ARBA00034617"/>
    </source>
</evidence>
<feature type="domain" description="Helicase C-terminal" evidence="14">
    <location>
        <begin position="237"/>
        <end position="394"/>
    </location>
</feature>
<evidence type="ECO:0000256" key="6">
    <source>
        <dbReference type="ARBA" id="ARBA00022840"/>
    </source>
</evidence>
<evidence type="ECO:0000256" key="5">
    <source>
        <dbReference type="ARBA" id="ARBA00022806"/>
    </source>
</evidence>
<dbReference type="GO" id="GO:0003678">
    <property type="term" value="F:DNA helicase activity"/>
    <property type="evidence" value="ECO:0007669"/>
    <property type="project" value="UniProtKB-EC"/>
</dbReference>
<name>A0ABV1P3L0_9ACTN</name>
<dbReference type="PANTHER" id="PTHR13710:SF105">
    <property type="entry name" value="ATP-DEPENDENT DNA HELICASE Q1"/>
    <property type="match status" value="1"/>
</dbReference>
<evidence type="ECO:0000256" key="4">
    <source>
        <dbReference type="ARBA" id="ARBA00022801"/>
    </source>
</evidence>
<keyword evidence="6" id="KW-0067">ATP-binding</keyword>
<evidence type="ECO:0000256" key="11">
    <source>
        <dbReference type="ARBA" id="ARBA00044535"/>
    </source>
</evidence>
<evidence type="ECO:0000256" key="1">
    <source>
        <dbReference type="ARBA" id="ARBA00005446"/>
    </source>
</evidence>
<dbReference type="CDD" id="cd17920">
    <property type="entry name" value="DEXHc_RecQ"/>
    <property type="match status" value="1"/>
</dbReference>
<evidence type="ECO:0000256" key="12">
    <source>
        <dbReference type="ARBA" id="ARBA00044550"/>
    </source>
</evidence>
<keyword evidence="3" id="KW-0547">Nucleotide-binding</keyword>
<proteinExistence type="inferred from homology"/>
<comment type="caution">
    <text evidence="15">The sequence shown here is derived from an EMBL/GenBank/DDBJ whole genome shotgun (WGS) entry which is preliminary data.</text>
</comment>
<evidence type="ECO:0000313" key="16">
    <source>
        <dbReference type="Proteomes" id="UP001482520"/>
    </source>
</evidence>
<dbReference type="EMBL" id="JBEGDP010000037">
    <property type="protein sequence ID" value="MEQ7849351.1"/>
    <property type="molecule type" value="Genomic_DNA"/>
</dbReference>
<dbReference type="Pfam" id="PF00270">
    <property type="entry name" value="DEAD"/>
    <property type="match status" value="1"/>
</dbReference>
<keyword evidence="5 15" id="KW-0347">Helicase</keyword>
<keyword evidence="16" id="KW-1185">Reference proteome</keyword>
<dbReference type="InterPro" id="IPR011545">
    <property type="entry name" value="DEAD/DEAH_box_helicase_dom"/>
</dbReference>
<dbReference type="InterPro" id="IPR032284">
    <property type="entry name" value="RecQ_Zn-bd"/>
</dbReference>
<protein>
    <recommendedName>
        <fullName evidence="11">ATP-dependent DNA helicase RecQ</fullName>
        <ecNumber evidence="10">5.6.2.4</ecNumber>
    </recommendedName>
    <alternativeName>
        <fullName evidence="12">DNA 3'-5' helicase RecQ</fullName>
    </alternativeName>
</protein>
<sequence length="555" mass="60340">MTSSATEHRVRRAAHDVFGHADLLPGQLEATTALLEGHDVLLISPTGAGKSLTYQLAGTILERLTLVVSPLLALQQDQVDHLEALRGDVRAARLSSAESATRREEVLAAAEAGELDFLFLAPEQLALDDVRRRLAVARPGLVAVDEAHCVSAWGHDFRPDYHRLGALLDELGDREASPSGRPRVVAMTATAAPPVREEIAERLELRDPRLVVTDFARDNLVLDVVRVAGEDEQERAVLDAALAGPPDAAGIVYCRTRPATARYVELLRADERLGERTVEAYHAGLAHRRRRETQEAFVGGGVDIVVATSAFGMGIDKPDVRFVVHAHAPESPDTYYQEAGRAGRDGADATATLVHREEDLALGRFFSATVPSRGDLRKARAALDALDAARAEGDDDVADLDPVELVGERVGCGRRKAGRLVNLLRDAEESGRGTGVDAARELATRRRDLERSRVELVRHYAETDRCRSQVLVEYLGEQLDGPCGRCDTCRAGVVPDAVDPDEVGYRLQEQVHHPEFGDGVVTELEADRVTVLFDSVGYRTLALDVVRDHDLLAAG</sequence>
<evidence type="ECO:0000256" key="8">
    <source>
        <dbReference type="ARBA" id="ARBA00023235"/>
    </source>
</evidence>
<feature type="domain" description="Helicase ATP-binding" evidence="13">
    <location>
        <begin position="31"/>
        <end position="209"/>
    </location>
</feature>
<dbReference type="Pfam" id="PF00271">
    <property type="entry name" value="Helicase_C"/>
    <property type="match status" value="1"/>
</dbReference>
<evidence type="ECO:0000256" key="2">
    <source>
        <dbReference type="ARBA" id="ARBA00022723"/>
    </source>
</evidence>
<dbReference type="SMART" id="SM00490">
    <property type="entry name" value="HELICc"/>
    <property type="match status" value="1"/>
</dbReference>
<dbReference type="PROSITE" id="PS51192">
    <property type="entry name" value="HELICASE_ATP_BIND_1"/>
    <property type="match status" value="1"/>
</dbReference>
<evidence type="ECO:0000256" key="7">
    <source>
        <dbReference type="ARBA" id="ARBA00023125"/>
    </source>
</evidence>
<dbReference type="InterPro" id="IPR027417">
    <property type="entry name" value="P-loop_NTPase"/>
</dbReference>
<keyword evidence="7" id="KW-0238">DNA-binding</keyword>
<dbReference type="Proteomes" id="UP001482520">
    <property type="component" value="Unassembled WGS sequence"/>
</dbReference>
<gene>
    <name evidence="15" type="ORF">V6R90_18900</name>
</gene>
<keyword evidence="2" id="KW-0479">Metal-binding</keyword>
<comment type="similarity">
    <text evidence="1">Belongs to the helicase family. RecQ subfamily.</text>
</comment>
<keyword evidence="4 15" id="KW-0378">Hydrolase</keyword>
<dbReference type="SMART" id="SM00487">
    <property type="entry name" value="DEXDc"/>
    <property type="match status" value="1"/>
</dbReference>
<evidence type="ECO:0000313" key="15">
    <source>
        <dbReference type="EMBL" id="MEQ7849351.1"/>
    </source>
</evidence>
<comment type="catalytic activity">
    <reaction evidence="9">
        <text>Couples ATP hydrolysis with the unwinding of duplex DNA by translocating in the 3'-5' direction.</text>
        <dbReference type="EC" id="5.6.2.4"/>
    </reaction>
</comment>
<evidence type="ECO:0000259" key="14">
    <source>
        <dbReference type="PROSITE" id="PS51194"/>
    </source>
</evidence>
<keyword evidence="8" id="KW-0413">Isomerase</keyword>
<accession>A0ABV1P3L0</accession>
<evidence type="ECO:0000256" key="10">
    <source>
        <dbReference type="ARBA" id="ARBA00034808"/>
    </source>
</evidence>
<organism evidence="15 16">
    <name type="scientific">Nocardioides kribbensis</name>
    <dbReference type="NCBI Taxonomy" id="305517"/>
    <lineage>
        <taxon>Bacteria</taxon>
        <taxon>Bacillati</taxon>
        <taxon>Actinomycetota</taxon>
        <taxon>Actinomycetes</taxon>
        <taxon>Propionibacteriales</taxon>
        <taxon>Nocardioidaceae</taxon>
        <taxon>Nocardioides</taxon>
    </lineage>
</organism>